<dbReference type="EMBL" id="LAZR01028641">
    <property type="protein sequence ID" value="KKL61976.1"/>
    <property type="molecule type" value="Genomic_DNA"/>
</dbReference>
<accession>A0A0F9E6V5</accession>
<evidence type="ECO:0000313" key="1">
    <source>
        <dbReference type="EMBL" id="KKL61976.1"/>
    </source>
</evidence>
<gene>
    <name evidence="1" type="ORF">LCGC14_2189860</name>
</gene>
<name>A0A0F9E6V5_9ZZZZ</name>
<protein>
    <submittedName>
        <fullName evidence="1">Uncharacterized protein</fullName>
    </submittedName>
</protein>
<organism evidence="1">
    <name type="scientific">marine sediment metagenome</name>
    <dbReference type="NCBI Taxonomy" id="412755"/>
    <lineage>
        <taxon>unclassified sequences</taxon>
        <taxon>metagenomes</taxon>
        <taxon>ecological metagenomes</taxon>
    </lineage>
</organism>
<proteinExistence type="predicted"/>
<dbReference type="AlphaFoldDB" id="A0A0F9E6V5"/>
<reference evidence="1" key="1">
    <citation type="journal article" date="2015" name="Nature">
        <title>Complex archaea that bridge the gap between prokaryotes and eukaryotes.</title>
        <authorList>
            <person name="Spang A."/>
            <person name="Saw J.H."/>
            <person name="Jorgensen S.L."/>
            <person name="Zaremba-Niedzwiedzka K."/>
            <person name="Martijn J."/>
            <person name="Lind A.E."/>
            <person name="van Eijk R."/>
            <person name="Schleper C."/>
            <person name="Guy L."/>
            <person name="Ettema T.J."/>
        </authorList>
    </citation>
    <scope>NUCLEOTIDE SEQUENCE</scope>
</reference>
<comment type="caution">
    <text evidence="1">The sequence shown here is derived from an EMBL/GenBank/DDBJ whole genome shotgun (WGS) entry which is preliminary data.</text>
</comment>
<sequence>MTDKKWVMPEWMEPYREYIRNTGGNTVESMMNGDASPLINLPLSMLQACVKSQVSMLYGLHKDGRLG</sequence>